<comment type="caution">
    <text evidence="1">The sequence shown here is derived from an EMBL/GenBank/DDBJ whole genome shotgun (WGS) entry which is preliminary data.</text>
</comment>
<dbReference type="EMBL" id="QJNU01001599">
    <property type="protein sequence ID" value="RYO74002.1"/>
    <property type="molecule type" value="Genomic_DNA"/>
</dbReference>
<organism evidence="1 2">
    <name type="scientific">Monosporascus ibericus</name>
    <dbReference type="NCBI Taxonomy" id="155417"/>
    <lineage>
        <taxon>Eukaryota</taxon>
        <taxon>Fungi</taxon>
        <taxon>Dikarya</taxon>
        <taxon>Ascomycota</taxon>
        <taxon>Pezizomycotina</taxon>
        <taxon>Sordariomycetes</taxon>
        <taxon>Xylariomycetidae</taxon>
        <taxon>Xylariales</taxon>
        <taxon>Xylariales incertae sedis</taxon>
        <taxon>Monosporascus</taxon>
    </lineage>
</organism>
<reference evidence="1 2" key="1">
    <citation type="submission" date="2018-06" db="EMBL/GenBank/DDBJ databases">
        <title>Complete Genomes of Monosporascus.</title>
        <authorList>
            <person name="Robinson A.J."/>
            <person name="Natvig D.O."/>
        </authorList>
    </citation>
    <scope>NUCLEOTIDE SEQUENCE [LARGE SCALE GENOMIC DNA]</scope>
    <source>
        <strain evidence="1 2">CBS 110550</strain>
    </source>
</reference>
<accession>A0A4Q4STW7</accession>
<sequence length="76" mass="8107">MSLLQSFRNLAPRTRALVGAGLLVWGAVGLRLSDRAEERLGLTPSEEDREALARLGPRIIPVERGGQQGGAAGKED</sequence>
<evidence type="ECO:0000313" key="2">
    <source>
        <dbReference type="Proteomes" id="UP000293360"/>
    </source>
</evidence>
<dbReference type="AlphaFoldDB" id="A0A4Q4STW7"/>
<dbReference type="STRING" id="155417.A0A4Q4STW7"/>
<name>A0A4Q4STW7_9PEZI</name>
<evidence type="ECO:0000313" key="1">
    <source>
        <dbReference type="EMBL" id="RYO74002.1"/>
    </source>
</evidence>
<proteinExistence type="predicted"/>
<protein>
    <submittedName>
        <fullName evidence="1">Uncharacterized protein</fullName>
    </submittedName>
</protein>
<dbReference type="Proteomes" id="UP000293360">
    <property type="component" value="Unassembled WGS sequence"/>
</dbReference>
<keyword evidence="2" id="KW-1185">Reference proteome</keyword>
<gene>
    <name evidence="1" type="ORF">DL764_011009</name>
</gene>
<dbReference type="OrthoDB" id="2555959at2759"/>